<dbReference type="SUPFAM" id="SSF51735">
    <property type="entry name" value="NAD(P)-binding Rossmann-fold domains"/>
    <property type="match status" value="1"/>
</dbReference>
<dbReference type="SUPFAM" id="SSF50129">
    <property type="entry name" value="GroES-like"/>
    <property type="match status" value="1"/>
</dbReference>
<name>A0A919P5C7_9CELL</name>
<keyword evidence="2" id="KW-0560">Oxidoreductase</keyword>
<protein>
    <submittedName>
        <fullName evidence="4">Oxidoreductase</fullName>
    </submittedName>
</protein>
<reference evidence="4" key="1">
    <citation type="submission" date="2021-01" db="EMBL/GenBank/DDBJ databases">
        <title>Whole genome shotgun sequence of Cellulomonas chitinilytica NBRC 110799.</title>
        <authorList>
            <person name="Komaki H."/>
            <person name="Tamura T."/>
        </authorList>
    </citation>
    <scope>NUCLEOTIDE SEQUENCE</scope>
    <source>
        <strain evidence="4">NBRC 110799</strain>
    </source>
</reference>
<dbReference type="Pfam" id="PF08240">
    <property type="entry name" value="ADH_N"/>
    <property type="match status" value="1"/>
</dbReference>
<evidence type="ECO:0000256" key="2">
    <source>
        <dbReference type="ARBA" id="ARBA00023002"/>
    </source>
</evidence>
<dbReference type="GO" id="GO:0016651">
    <property type="term" value="F:oxidoreductase activity, acting on NAD(P)H"/>
    <property type="evidence" value="ECO:0007669"/>
    <property type="project" value="TreeGrafter"/>
</dbReference>
<accession>A0A919P5C7</accession>
<dbReference type="InterPro" id="IPR011032">
    <property type="entry name" value="GroES-like_sf"/>
</dbReference>
<dbReference type="Gene3D" id="3.90.180.10">
    <property type="entry name" value="Medium-chain alcohol dehydrogenases, catalytic domain"/>
    <property type="match status" value="1"/>
</dbReference>
<dbReference type="AlphaFoldDB" id="A0A919P5C7"/>
<evidence type="ECO:0000313" key="4">
    <source>
        <dbReference type="EMBL" id="GIG22530.1"/>
    </source>
</evidence>
<proteinExistence type="predicted"/>
<keyword evidence="1" id="KW-0521">NADP</keyword>
<dbReference type="InterPro" id="IPR036291">
    <property type="entry name" value="NAD(P)-bd_dom_sf"/>
</dbReference>
<dbReference type="Proteomes" id="UP000632740">
    <property type="component" value="Unassembled WGS sequence"/>
</dbReference>
<dbReference type="SMART" id="SM00829">
    <property type="entry name" value="PKS_ER"/>
    <property type="match status" value="1"/>
</dbReference>
<keyword evidence="5" id="KW-1185">Reference proteome</keyword>
<evidence type="ECO:0000313" key="5">
    <source>
        <dbReference type="Proteomes" id="UP000632740"/>
    </source>
</evidence>
<dbReference type="Gene3D" id="3.40.50.720">
    <property type="entry name" value="NAD(P)-binding Rossmann-like Domain"/>
    <property type="match status" value="1"/>
</dbReference>
<dbReference type="CDD" id="cd05289">
    <property type="entry name" value="MDR_like_2"/>
    <property type="match status" value="1"/>
</dbReference>
<sequence length="321" mass="33098">MQSVPVALRSRAVVATAFGGPEVLRTIEVDAGEPGPGNVIVEVRAAAVNPIDWKMYAEGPGNDPGRLPLRLGYEIAGVVGAVGPSVRWLAPGDEIIAWRVSGGYADRLEVSEQVTCRRPTSLSWAAASGLLLTGATAVHTLSATGAHDGDVVLVHGGSGAVGRMVVQLAVLRGARVIATSSPETQDDLRDLGAIPVTYGEGLLDRVREIARDTGPVTVAVDTVGSDEALDVSVETVADRSRIATIAGFRRAGELGIRALGGGPGADPGTAVREAARAQLAELAADGTLDVRVARTYPLEDAADAHRDSRAGHARGKLVLIP</sequence>
<dbReference type="GO" id="GO:0070402">
    <property type="term" value="F:NADPH binding"/>
    <property type="evidence" value="ECO:0007669"/>
    <property type="project" value="TreeGrafter"/>
</dbReference>
<evidence type="ECO:0000259" key="3">
    <source>
        <dbReference type="SMART" id="SM00829"/>
    </source>
</evidence>
<gene>
    <name evidence="4" type="ORF">Cch01nite_32540</name>
</gene>
<evidence type="ECO:0000256" key="1">
    <source>
        <dbReference type="ARBA" id="ARBA00022857"/>
    </source>
</evidence>
<comment type="caution">
    <text evidence="4">The sequence shown here is derived from an EMBL/GenBank/DDBJ whole genome shotgun (WGS) entry which is preliminary data.</text>
</comment>
<dbReference type="PANTHER" id="PTHR48106">
    <property type="entry name" value="QUINONE OXIDOREDUCTASE PIG3-RELATED"/>
    <property type="match status" value="1"/>
</dbReference>
<feature type="domain" description="Enoyl reductase (ER)" evidence="3">
    <location>
        <begin position="19"/>
        <end position="319"/>
    </location>
</feature>
<dbReference type="InterPro" id="IPR013154">
    <property type="entry name" value="ADH-like_N"/>
</dbReference>
<dbReference type="EMBL" id="BONK01000012">
    <property type="protein sequence ID" value="GIG22530.1"/>
    <property type="molecule type" value="Genomic_DNA"/>
</dbReference>
<dbReference type="Pfam" id="PF13602">
    <property type="entry name" value="ADH_zinc_N_2"/>
    <property type="match status" value="1"/>
</dbReference>
<dbReference type="InterPro" id="IPR020843">
    <property type="entry name" value="ER"/>
</dbReference>
<organism evidence="4 5">
    <name type="scientific">Cellulomonas chitinilytica</name>
    <dbReference type="NCBI Taxonomy" id="398759"/>
    <lineage>
        <taxon>Bacteria</taxon>
        <taxon>Bacillati</taxon>
        <taxon>Actinomycetota</taxon>
        <taxon>Actinomycetes</taxon>
        <taxon>Micrococcales</taxon>
        <taxon>Cellulomonadaceae</taxon>
        <taxon>Cellulomonas</taxon>
    </lineage>
</organism>